<proteinExistence type="inferred from homology"/>
<dbReference type="InterPro" id="IPR026748">
    <property type="entry name" value="Clarin"/>
</dbReference>
<organism evidence="7">
    <name type="scientific">Timema bartmani</name>
    <dbReference type="NCBI Taxonomy" id="61472"/>
    <lineage>
        <taxon>Eukaryota</taxon>
        <taxon>Metazoa</taxon>
        <taxon>Ecdysozoa</taxon>
        <taxon>Arthropoda</taxon>
        <taxon>Hexapoda</taxon>
        <taxon>Insecta</taxon>
        <taxon>Pterygota</taxon>
        <taxon>Neoptera</taxon>
        <taxon>Polyneoptera</taxon>
        <taxon>Phasmatodea</taxon>
        <taxon>Timematodea</taxon>
        <taxon>Timematoidea</taxon>
        <taxon>Timematidae</taxon>
        <taxon>Timema</taxon>
    </lineage>
</organism>
<gene>
    <name evidence="7" type="ORF">TBIB3V08_LOCUS2423</name>
</gene>
<evidence type="ECO:0000256" key="2">
    <source>
        <dbReference type="ARBA" id="ARBA00005787"/>
    </source>
</evidence>
<dbReference type="PANTHER" id="PTHR31548">
    <property type="entry name" value="CLARIN"/>
    <property type="match status" value="1"/>
</dbReference>
<evidence type="ECO:0000313" key="7">
    <source>
        <dbReference type="EMBL" id="CAD7439879.1"/>
    </source>
</evidence>
<reference evidence="7" key="1">
    <citation type="submission" date="2020-11" db="EMBL/GenBank/DDBJ databases">
        <authorList>
            <person name="Tran Van P."/>
        </authorList>
    </citation>
    <scope>NUCLEOTIDE SEQUENCE</scope>
</reference>
<dbReference type="EMBL" id="OD564811">
    <property type="protein sequence ID" value="CAD7439879.1"/>
    <property type="molecule type" value="Genomic_DNA"/>
</dbReference>
<evidence type="ECO:0000256" key="3">
    <source>
        <dbReference type="ARBA" id="ARBA00022692"/>
    </source>
</evidence>
<evidence type="ECO:0000256" key="5">
    <source>
        <dbReference type="ARBA" id="ARBA00023136"/>
    </source>
</evidence>
<feature type="transmembrane region" description="Helical" evidence="6">
    <location>
        <begin position="221"/>
        <end position="242"/>
    </location>
</feature>
<evidence type="ECO:0000256" key="4">
    <source>
        <dbReference type="ARBA" id="ARBA00022989"/>
    </source>
</evidence>
<evidence type="ECO:0000256" key="6">
    <source>
        <dbReference type="SAM" id="Phobius"/>
    </source>
</evidence>
<dbReference type="PANTHER" id="PTHR31548:SF1">
    <property type="entry name" value="LD47387P"/>
    <property type="match status" value="1"/>
</dbReference>
<accession>A0A7R9ES72</accession>
<dbReference type="AlphaFoldDB" id="A0A7R9ES72"/>
<dbReference type="GO" id="GO:0007605">
    <property type="term" value="P:sensory perception of sound"/>
    <property type="evidence" value="ECO:0007669"/>
    <property type="project" value="UniProtKB-ARBA"/>
</dbReference>
<comment type="similarity">
    <text evidence="2">Belongs to the clarin family.</text>
</comment>
<sequence>MKNYADALYDSEQLASESKRFQVAAVSALGRFLGGGPTIQVSRHSRDRLDLRWYGDQLSITVGYKLLKVVFPKMDFPLSFHANAVLELLHSDKELLVYSVWVATIGCLAAGLLCAALSAIFAVTNTATTPIGAFTGVPGLYLWNALSIHPTEIRTSISPSSAVELNTTCALANYATEAVLFSGSAVGLWSAQFFKKLQQNVMSLEDRGNLWSSENMASLGYSFWFVVGCCVIHLMNIIVIYVGTSEPREKKGPQPILEEKSNGAIMLY</sequence>
<evidence type="ECO:0000256" key="1">
    <source>
        <dbReference type="ARBA" id="ARBA00004141"/>
    </source>
</evidence>
<keyword evidence="5 6" id="KW-0472">Membrane</keyword>
<keyword evidence="4 6" id="KW-1133">Transmembrane helix</keyword>
<protein>
    <submittedName>
        <fullName evidence="7">Uncharacterized protein</fullName>
    </submittedName>
</protein>
<keyword evidence="3 6" id="KW-0812">Transmembrane</keyword>
<dbReference type="GO" id="GO:0016020">
    <property type="term" value="C:membrane"/>
    <property type="evidence" value="ECO:0007669"/>
    <property type="project" value="UniProtKB-SubCell"/>
</dbReference>
<comment type="subcellular location">
    <subcellularLocation>
        <location evidence="1">Membrane</location>
        <topology evidence="1">Multi-pass membrane protein</topology>
    </subcellularLocation>
</comment>
<name>A0A7R9ES72_9NEOP</name>
<feature type="transmembrane region" description="Helical" evidence="6">
    <location>
        <begin position="95"/>
        <end position="123"/>
    </location>
</feature>